<gene>
    <name evidence="2" type="ORF">BDN70DRAFT_872568</name>
</gene>
<dbReference type="AlphaFoldDB" id="A0A9P6CXP0"/>
<evidence type="ECO:0000313" key="3">
    <source>
        <dbReference type="Proteomes" id="UP000807469"/>
    </source>
</evidence>
<dbReference type="Proteomes" id="UP000807469">
    <property type="component" value="Unassembled WGS sequence"/>
</dbReference>
<comment type="caution">
    <text evidence="2">The sequence shown here is derived from an EMBL/GenBank/DDBJ whole genome shotgun (WGS) entry which is preliminary data.</text>
</comment>
<evidence type="ECO:0000313" key="2">
    <source>
        <dbReference type="EMBL" id="KAF9484326.1"/>
    </source>
</evidence>
<name>A0A9P6CXP0_9AGAR</name>
<accession>A0A9P6CXP0</accession>
<keyword evidence="3" id="KW-1185">Reference proteome</keyword>
<organism evidence="2 3">
    <name type="scientific">Pholiota conissans</name>
    <dbReference type="NCBI Taxonomy" id="109636"/>
    <lineage>
        <taxon>Eukaryota</taxon>
        <taxon>Fungi</taxon>
        <taxon>Dikarya</taxon>
        <taxon>Basidiomycota</taxon>
        <taxon>Agaricomycotina</taxon>
        <taxon>Agaricomycetes</taxon>
        <taxon>Agaricomycetidae</taxon>
        <taxon>Agaricales</taxon>
        <taxon>Agaricineae</taxon>
        <taxon>Strophariaceae</taxon>
        <taxon>Pholiota</taxon>
    </lineage>
</organism>
<dbReference type="OrthoDB" id="3049648at2759"/>
<sequence length="308" mass="34660">MTSTKNNTDVESVLKTLSLAANRQPSDIQKLIELAGRNLAILEPWNHARSDHPDAMRLISAVQDLSASFVKAMKHSREVAQRGFKVSEDMIHMCDYLADKHIRSADIERFVNDMIPQTKTMTKETKKMVTKFCSVRTELILITNEIPGQVLKIQEEHKEEIRKLEVAKKNKEWVNVGKAVGTAFAAVAGGAAAIAFPPALIFLPVALPVIQLLSDMLDKRMSRSISDRVFRSQSCEEALETMHEVAKDLNQLNICIDEFASFWTHAETLLGVVTARIKELRNTKAPELRLKTVRSSWTNIKDSYESES</sequence>
<evidence type="ECO:0000256" key="1">
    <source>
        <dbReference type="SAM" id="Phobius"/>
    </source>
</evidence>
<dbReference type="EMBL" id="MU155144">
    <property type="protein sequence ID" value="KAF9484326.1"/>
    <property type="molecule type" value="Genomic_DNA"/>
</dbReference>
<reference evidence="2" key="1">
    <citation type="submission" date="2020-11" db="EMBL/GenBank/DDBJ databases">
        <authorList>
            <consortium name="DOE Joint Genome Institute"/>
            <person name="Ahrendt S."/>
            <person name="Riley R."/>
            <person name="Andreopoulos W."/>
            <person name="Labutti K."/>
            <person name="Pangilinan J."/>
            <person name="Ruiz-Duenas F.J."/>
            <person name="Barrasa J.M."/>
            <person name="Sanchez-Garcia M."/>
            <person name="Camarero S."/>
            <person name="Miyauchi S."/>
            <person name="Serrano A."/>
            <person name="Linde D."/>
            <person name="Babiker R."/>
            <person name="Drula E."/>
            <person name="Ayuso-Fernandez I."/>
            <person name="Pacheco R."/>
            <person name="Padilla G."/>
            <person name="Ferreira P."/>
            <person name="Barriuso J."/>
            <person name="Kellner H."/>
            <person name="Castanera R."/>
            <person name="Alfaro M."/>
            <person name="Ramirez L."/>
            <person name="Pisabarro A.G."/>
            <person name="Kuo A."/>
            <person name="Tritt A."/>
            <person name="Lipzen A."/>
            <person name="He G."/>
            <person name="Yan M."/>
            <person name="Ng V."/>
            <person name="Cullen D."/>
            <person name="Martin F."/>
            <person name="Rosso M.-N."/>
            <person name="Henrissat B."/>
            <person name="Hibbett D."/>
            <person name="Martinez A.T."/>
            <person name="Grigoriev I.V."/>
        </authorList>
    </citation>
    <scope>NUCLEOTIDE SEQUENCE</scope>
    <source>
        <strain evidence="2">CIRM-BRFM 674</strain>
    </source>
</reference>
<keyword evidence="1" id="KW-0812">Transmembrane</keyword>
<protein>
    <submittedName>
        <fullName evidence="2">Uncharacterized protein</fullName>
    </submittedName>
</protein>
<keyword evidence="1" id="KW-0472">Membrane</keyword>
<proteinExistence type="predicted"/>
<feature type="transmembrane region" description="Helical" evidence="1">
    <location>
        <begin position="184"/>
        <end position="213"/>
    </location>
</feature>
<keyword evidence="1" id="KW-1133">Transmembrane helix</keyword>